<dbReference type="RefSeq" id="WP_165401255.1">
    <property type="nucleotide sequence ID" value="NZ_SGWQ01000002.1"/>
</dbReference>
<organism evidence="4 5">
    <name type="scientific">Herbihabitans rhizosphaerae</name>
    <dbReference type="NCBI Taxonomy" id="1872711"/>
    <lineage>
        <taxon>Bacteria</taxon>
        <taxon>Bacillati</taxon>
        <taxon>Actinomycetota</taxon>
        <taxon>Actinomycetes</taxon>
        <taxon>Pseudonocardiales</taxon>
        <taxon>Pseudonocardiaceae</taxon>
        <taxon>Herbihabitans</taxon>
    </lineage>
</organism>
<dbReference type="Pfam" id="PF22905">
    <property type="entry name" value="Hydro_N_hd"/>
    <property type="match status" value="1"/>
</dbReference>
<feature type="compositionally biased region" description="Basic and acidic residues" evidence="1">
    <location>
        <begin position="547"/>
        <end position="577"/>
    </location>
</feature>
<proteinExistence type="predicted"/>
<comment type="caution">
    <text evidence="4">The sequence shown here is derived from an EMBL/GenBank/DDBJ whole genome shotgun (WGS) entry which is preliminary data.</text>
</comment>
<dbReference type="Proteomes" id="UP000294257">
    <property type="component" value="Unassembled WGS sequence"/>
</dbReference>
<sequence length="629" mass="65288">MPITQADLAARAQINPWKLLEGFTAGDPAEISNLASQFAKAGGDTKASVTYSQQAGKQAHDGYSVAGSPVPTSHVTQIKNQVGSGDKLTKIAGSLDAIADDLYARTAASKNSVHTLNAQIATWSAAYDRNELLQRDPDQPNVAQLKAANRKILADAVAATQTVGKAVDTSRKAYEQALAGHRRTLSSLGYTPPPELNEGTPAGPLPAVPGAGSTPQSNRAWWNSLTAQQRQDLIQQNPRAIGNLNGLPASARDAANRIAVKQDLSSADKRVRDNANAALRGLYNASQKKDPRTGEPPIVQLYAYDARAFGEGGRAAIAVGDIDKADNVVFNVPGIKSDGLSAPDLAGRAGDVYIASRNSDPSQSTAVIAWIGYDAPGEGIPSSEANAQQGAQRLTADLNGLRASRGSDQPHVTVVGHSYGSTVVARAGHDYHAYGPNDDIVLLGSIGPGNGITKASDLNVSPDQVHVGTARNDITINAGGGHGADPTSKEFGAKRIAAETDTPDIDLPYVPAGDYGFGFGGAHGSYFDPNSESLYNVGQIATGHGDSVIRDSGSDHPTARPNTHRDASPHLGSHDTAPHVSQSTGTATTSAAPAPQAPVPAPTNTITAVPPAGPIQVIPQRERVTRGME</sequence>
<dbReference type="GO" id="GO:0016787">
    <property type="term" value="F:hydrolase activity"/>
    <property type="evidence" value="ECO:0007669"/>
    <property type="project" value="UniProtKB-KW"/>
</dbReference>
<gene>
    <name evidence="4" type="ORF">EV193_10271</name>
</gene>
<protein>
    <submittedName>
        <fullName evidence="4">Alpha/beta hydrolase family protein</fullName>
    </submittedName>
</protein>
<feature type="domain" description="DUF1023" evidence="2">
    <location>
        <begin position="313"/>
        <end position="474"/>
    </location>
</feature>
<feature type="region of interest" description="Disordered" evidence="1">
    <location>
        <begin position="545"/>
        <end position="614"/>
    </location>
</feature>
<dbReference type="Pfam" id="PF06259">
    <property type="entry name" value="Abhydrolase_8"/>
    <property type="match status" value="1"/>
</dbReference>
<evidence type="ECO:0000259" key="3">
    <source>
        <dbReference type="Pfam" id="PF22905"/>
    </source>
</evidence>
<evidence type="ECO:0000259" key="2">
    <source>
        <dbReference type="Pfam" id="PF06259"/>
    </source>
</evidence>
<dbReference type="InterPro" id="IPR054469">
    <property type="entry name" value="Pred_hydrolase_N"/>
</dbReference>
<dbReference type="InterPro" id="IPR010427">
    <property type="entry name" value="DUF1023"/>
</dbReference>
<name>A0A4Q7L1Q5_9PSEU</name>
<dbReference type="EMBL" id="SGWQ01000002">
    <property type="protein sequence ID" value="RZS43095.1"/>
    <property type="molecule type" value="Genomic_DNA"/>
</dbReference>
<dbReference type="Gene3D" id="3.40.50.1820">
    <property type="entry name" value="alpha/beta hydrolase"/>
    <property type="match status" value="1"/>
</dbReference>
<evidence type="ECO:0000313" key="5">
    <source>
        <dbReference type="Proteomes" id="UP000294257"/>
    </source>
</evidence>
<feature type="region of interest" description="Disordered" evidence="1">
    <location>
        <begin position="184"/>
        <end position="218"/>
    </location>
</feature>
<feature type="compositionally biased region" description="Low complexity" evidence="1">
    <location>
        <begin position="584"/>
        <end position="594"/>
    </location>
</feature>
<dbReference type="InterPro" id="IPR029058">
    <property type="entry name" value="AB_hydrolase_fold"/>
</dbReference>
<evidence type="ECO:0000313" key="4">
    <source>
        <dbReference type="EMBL" id="RZS43095.1"/>
    </source>
</evidence>
<dbReference type="AlphaFoldDB" id="A0A4Q7L1Q5"/>
<accession>A0A4Q7L1Q5</accession>
<reference evidence="4 5" key="1">
    <citation type="submission" date="2019-02" db="EMBL/GenBank/DDBJ databases">
        <title>Genomic Encyclopedia of Type Strains, Phase IV (KMG-IV): sequencing the most valuable type-strain genomes for metagenomic binning, comparative biology and taxonomic classification.</title>
        <authorList>
            <person name="Goeker M."/>
        </authorList>
    </citation>
    <scope>NUCLEOTIDE SEQUENCE [LARGE SCALE GENOMIC DNA]</scope>
    <source>
        <strain evidence="4 5">DSM 101727</strain>
    </source>
</reference>
<keyword evidence="4" id="KW-0378">Hydrolase</keyword>
<keyword evidence="5" id="KW-1185">Reference proteome</keyword>
<feature type="domain" description="Predicted hydrolase N-terminal" evidence="3">
    <location>
        <begin position="3"/>
        <end position="185"/>
    </location>
</feature>
<dbReference type="SUPFAM" id="SSF53474">
    <property type="entry name" value="alpha/beta-Hydrolases"/>
    <property type="match status" value="1"/>
</dbReference>
<evidence type="ECO:0000256" key="1">
    <source>
        <dbReference type="SAM" id="MobiDB-lite"/>
    </source>
</evidence>